<evidence type="ECO:0000313" key="2">
    <source>
        <dbReference type="Proteomes" id="UP001055117"/>
    </source>
</evidence>
<sequence>MPVPPVKLLHSLSPKLLKLFIFDGKCSPKFMISVRKVVLNRAQPEVSNKSLFSLTRVGKCSPNLAC</sequence>
<proteinExistence type="predicted"/>
<comment type="caution">
    <text evidence="1">The sequence shown here is derived from an EMBL/GenBank/DDBJ whole genome shotgun (WGS) entry which is preliminary data.</text>
</comment>
<dbReference type="Proteomes" id="UP001055117">
    <property type="component" value="Unassembled WGS sequence"/>
</dbReference>
<reference evidence="1 2" key="1">
    <citation type="journal article" date="2021" name="Front. Microbiol.">
        <title>Comprehensive Comparative Genomics and Phenotyping of Methylobacterium Species.</title>
        <authorList>
            <person name="Alessa O."/>
            <person name="Ogura Y."/>
            <person name="Fujitani Y."/>
            <person name="Takami H."/>
            <person name="Hayashi T."/>
            <person name="Sahin N."/>
            <person name="Tani A."/>
        </authorList>
    </citation>
    <scope>NUCLEOTIDE SEQUENCE [LARGE SCALE GENOMIC DNA]</scope>
    <source>
        <strain evidence="1 2">DSM 23679</strain>
    </source>
</reference>
<name>A0ABQ4QDY9_9HYPH</name>
<gene>
    <name evidence="1" type="ORF">AFCDBAGC_1292</name>
</gene>
<organism evidence="1 2">
    <name type="scientific">Methylobacterium cerastii</name>
    <dbReference type="NCBI Taxonomy" id="932741"/>
    <lineage>
        <taxon>Bacteria</taxon>
        <taxon>Pseudomonadati</taxon>
        <taxon>Pseudomonadota</taxon>
        <taxon>Alphaproteobacteria</taxon>
        <taxon>Hyphomicrobiales</taxon>
        <taxon>Methylobacteriaceae</taxon>
        <taxon>Methylobacterium</taxon>
    </lineage>
</organism>
<dbReference type="EMBL" id="BPQG01000014">
    <property type="protein sequence ID" value="GJD43440.1"/>
    <property type="molecule type" value="Genomic_DNA"/>
</dbReference>
<accession>A0ABQ4QDY9</accession>
<evidence type="ECO:0000313" key="1">
    <source>
        <dbReference type="EMBL" id="GJD43440.1"/>
    </source>
</evidence>
<keyword evidence="2" id="KW-1185">Reference proteome</keyword>
<protein>
    <submittedName>
        <fullName evidence="1">Uncharacterized protein</fullName>
    </submittedName>
</protein>